<name>A0ACD5UX08_AVESA</name>
<evidence type="ECO:0000313" key="1">
    <source>
        <dbReference type="EnsemblPlants" id="AVESA.00010b.r2.2DG0329490.1.CDS"/>
    </source>
</evidence>
<dbReference type="Proteomes" id="UP001732700">
    <property type="component" value="Chromosome 2D"/>
</dbReference>
<reference evidence="1" key="1">
    <citation type="submission" date="2021-05" db="EMBL/GenBank/DDBJ databases">
        <authorList>
            <person name="Scholz U."/>
            <person name="Mascher M."/>
            <person name="Fiebig A."/>
        </authorList>
    </citation>
    <scope>NUCLEOTIDE SEQUENCE [LARGE SCALE GENOMIC DNA]</scope>
</reference>
<sequence length="128" mass="13608">MAGKYGGLVLVLVSLLLLQGGVQLAAAAVWNVGDAKGWTFGVQSWPNNPSFKPFKEGDVLVFKYDASAHNVVAVDDFGFGTCTTHPANAKVYSSGNDRITLTRGENNFISGKAGDCEKGLKITVFVRP</sequence>
<proteinExistence type="predicted"/>
<organism evidence="1 2">
    <name type="scientific">Avena sativa</name>
    <name type="common">Oat</name>
    <dbReference type="NCBI Taxonomy" id="4498"/>
    <lineage>
        <taxon>Eukaryota</taxon>
        <taxon>Viridiplantae</taxon>
        <taxon>Streptophyta</taxon>
        <taxon>Embryophyta</taxon>
        <taxon>Tracheophyta</taxon>
        <taxon>Spermatophyta</taxon>
        <taxon>Magnoliopsida</taxon>
        <taxon>Liliopsida</taxon>
        <taxon>Poales</taxon>
        <taxon>Poaceae</taxon>
        <taxon>BOP clade</taxon>
        <taxon>Pooideae</taxon>
        <taxon>Poodae</taxon>
        <taxon>Poeae</taxon>
        <taxon>Poeae Chloroplast Group 1 (Aveneae type)</taxon>
        <taxon>Aveninae</taxon>
        <taxon>Avena</taxon>
    </lineage>
</organism>
<dbReference type="EnsemblPlants" id="AVESA.00010b.r2.2DG0329490.1">
    <property type="protein sequence ID" value="AVESA.00010b.r2.2DG0329490.1.CDS"/>
    <property type="gene ID" value="AVESA.00010b.r2.2DG0329490"/>
</dbReference>
<reference evidence="1" key="2">
    <citation type="submission" date="2025-09" db="UniProtKB">
        <authorList>
            <consortium name="EnsemblPlants"/>
        </authorList>
    </citation>
    <scope>IDENTIFICATION</scope>
</reference>
<protein>
    <submittedName>
        <fullName evidence="1">Uncharacterized protein</fullName>
    </submittedName>
</protein>
<keyword evidence="2" id="KW-1185">Reference proteome</keyword>
<evidence type="ECO:0000313" key="2">
    <source>
        <dbReference type="Proteomes" id="UP001732700"/>
    </source>
</evidence>
<accession>A0ACD5UX08</accession>